<accession>Q22BH6</accession>
<dbReference type="RefSeq" id="XP_001030291.1">
    <property type="nucleotide sequence ID" value="XM_001030291.2"/>
</dbReference>
<feature type="coiled-coil region" evidence="1">
    <location>
        <begin position="605"/>
        <end position="636"/>
    </location>
</feature>
<reference evidence="4" key="1">
    <citation type="journal article" date="2006" name="PLoS Biol.">
        <title>Macronuclear genome sequence of the ciliate Tetrahymena thermophila, a model eukaryote.</title>
        <authorList>
            <person name="Eisen J.A."/>
            <person name="Coyne R.S."/>
            <person name="Wu M."/>
            <person name="Wu D."/>
            <person name="Thiagarajan M."/>
            <person name="Wortman J.R."/>
            <person name="Badger J.H."/>
            <person name="Ren Q."/>
            <person name="Amedeo P."/>
            <person name="Jones K.M."/>
            <person name="Tallon L.J."/>
            <person name="Delcher A.L."/>
            <person name="Salzberg S.L."/>
            <person name="Silva J.C."/>
            <person name="Haas B.J."/>
            <person name="Majoros W.H."/>
            <person name="Farzad M."/>
            <person name="Carlton J.M."/>
            <person name="Smith R.K. Jr."/>
            <person name="Garg J."/>
            <person name="Pearlman R.E."/>
            <person name="Karrer K.M."/>
            <person name="Sun L."/>
            <person name="Manning G."/>
            <person name="Elde N.C."/>
            <person name="Turkewitz A.P."/>
            <person name="Asai D.J."/>
            <person name="Wilkes D.E."/>
            <person name="Wang Y."/>
            <person name="Cai H."/>
            <person name="Collins K."/>
            <person name="Stewart B.A."/>
            <person name="Lee S.R."/>
            <person name="Wilamowska K."/>
            <person name="Weinberg Z."/>
            <person name="Ruzzo W.L."/>
            <person name="Wloga D."/>
            <person name="Gaertig J."/>
            <person name="Frankel J."/>
            <person name="Tsao C.-C."/>
            <person name="Gorovsky M.A."/>
            <person name="Keeling P.J."/>
            <person name="Waller R.F."/>
            <person name="Patron N.J."/>
            <person name="Cherry J.M."/>
            <person name="Stover N.A."/>
            <person name="Krieger C.J."/>
            <person name="del Toro C."/>
            <person name="Ryder H.F."/>
            <person name="Williamson S.C."/>
            <person name="Barbeau R.A."/>
            <person name="Hamilton E.P."/>
            <person name="Orias E."/>
        </authorList>
    </citation>
    <scope>NUCLEOTIDE SEQUENCE [LARGE SCALE GENOMIC DNA]</scope>
    <source>
        <strain evidence="4">SB210</strain>
    </source>
</reference>
<protein>
    <submittedName>
        <fullName evidence="3">Uncharacterized protein</fullName>
    </submittedName>
</protein>
<feature type="region of interest" description="Disordered" evidence="2">
    <location>
        <begin position="331"/>
        <end position="350"/>
    </location>
</feature>
<dbReference type="EMBL" id="GG662486">
    <property type="protein sequence ID" value="EAR82628.1"/>
    <property type="molecule type" value="Genomic_DNA"/>
</dbReference>
<dbReference type="AlphaFoldDB" id="Q22BH6"/>
<feature type="compositionally biased region" description="Polar residues" evidence="2">
    <location>
        <begin position="45"/>
        <end position="54"/>
    </location>
</feature>
<sequence>MSTPIATTLSELMLRKIKYQSSFESQRRFNQNQQSKYSQKNSSSFLLSKQNSHQSFKLAHQRSQSHQNITKPQIVLKNEEGQVFKQNLQQQDKYGLNASQNQGNKSIFKQLRHHQRNLTQDGSHRVIQDAMIDNTVQKELALKHVNHTNQNTSSTASTINQLSSSKNIQQNNYLGILSQSDNHSFAKSISKSHQSSNRDSRQLNQDLQQDLQSFQIRNNQNEYQNGQNQKIYQDLKNITNSNNLHLNDQSITQYNRKSRKEYRQLSSITNNTNKSTENIFEDSASPFKSQKNNHKMKYINISQSYLQQQFQNAKLNHHKYNDTSAFQNSTNTSTFPLSNSNKQNQRSQASLTSTNFLRLNKQESENHRIQQIKEKLNQINIPQFLIPQLHCNQNSNNQLPKSSASLRSNIKTNINSINVLQGTSQINQLQQQQEDLNFEQKEQQLEMLLLTNKKLNNIERLQLKKQIQDIQVQKAQQFEDFIFDKIKKDLQTYKVTHHYTCENLIETLLGTIKDLSNFKNPKIVIKSIERNFGHLQHPLEFLQFDQVTNVKEIETQIYLKKLALACCKVEGEEIQFKPNKKLLDGLLEITTKLEEKLLIYQKDHFSEITNQLLSKNDQIRKTEQELQEKYIQLDRKAQYKELRETIDSKYNLNMRHMESKFINSYKKNKDKLGNFSNLCKRSINIFKNIDGVVFKLKEVINQINVN</sequence>
<organism evidence="3 4">
    <name type="scientific">Tetrahymena thermophila (strain SB210)</name>
    <dbReference type="NCBI Taxonomy" id="312017"/>
    <lineage>
        <taxon>Eukaryota</taxon>
        <taxon>Sar</taxon>
        <taxon>Alveolata</taxon>
        <taxon>Ciliophora</taxon>
        <taxon>Intramacronucleata</taxon>
        <taxon>Oligohymenophorea</taxon>
        <taxon>Hymenostomatida</taxon>
        <taxon>Tetrahymenina</taxon>
        <taxon>Tetrahymenidae</taxon>
        <taxon>Tetrahymena</taxon>
    </lineage>
</organism>
<feature type="region of interest" description="Disordered" evidence="2">
    <location>
        <begin position="27"/>
        <end position="54"/>
    </location>
</feature>
<dbReference type="HOGENOM" id="CLU_391056_0_0_1"/>
<gene>
    <name evidence="3" type="ORF">TTHERM_01100360</name>
</gene>
<dbReference type="Proteomes" id="UP000009168">
    <property type="component" value="Unassembled WGS sequence"/>
</dbReference>
<dbReference type="InParanoid" id="Q22BH6"/>
<evidence type="ECO:0000313" key="4">
    <source>
        <dbReference type="Proteomes" id="UP000009168"/>
    </source>
</evidence>
<keyword evidence="4" id="KW-1185">Reference proteome</keyword>
<feature type="coiled-coil region" evidence="1">
    <location>
        <begin position="426"/>
        <end position="458"/>
    </location>
</feature>
<feature type="compositionally biased region" description="Low complexity" evidence="2">
    <location>
        <begin position="30"/>
        <end position="44"/>
    </location>
</feature>
<evidence type="ECO:0000313" key="3">
    <source>
        <dbReference type="EMBL" id="EAR82628.1"/>
    </source>
</evidence>
<dbReference type="KEGG" id="tet:TTHERM_01100360"/>
<proteinExistence type="predicted"/>
<evidence type="ECO:0000256" key="2">
    <source>
        <dbReference type="SAM" id="MobiDB-lite"/>
    </source>
</evidence>
<name>Q22BH6_TETTS</name>
<keyword evidence="1" id="KW-0175">Coiled coil</keyword>
<evidence type="ECO:0000256" key="1">
    <source>
        <dbReference type="SAM" id="Coils"/>
    </source>
</evidence>
<dbReference type="GeneID" id="7830108"/>